<keyword evidence="3" id="KW-1185">Reference proteome</keyword>
<gene>
    <name evidence="2" type="ORF">MSEO_16670</name>
</gene>
<feature type="region of interest" description="Disordered" evidence="1">
    <location>
        <begin position="71"/>
        <end position="91"/>
    </location>
</feature>
<protein>
    <submittedName>
        <fullName evidence="2">Uncharacterized protein</fullName>
    </submittedName>
</protein>
<dbReference type="RefSeq" id="WP_163678477.1">
    <property type="nucleotide sequence ID" value="NZ_AP022582.1"/>
</dbReference>
<dbReference type="EMBL" id="AP022582">
    <property type="protein sequence ID" value="BBY01168.1"/>
    <property type="molecule type" value="Genomic_DNA"/>
</dbReference>
<dbReference type="AlphaFoldDB" id="A0A7I7P029"/>
<sequence length="91" mass="10142">MNHCLTSCWSPLLPRDWPDPETHRAKVRAELAQLVAPNHVRLEQLERRMSLAVHLGTYESAVDNMMRRIGEQDPRGSAAPVVARGPSATST</sequence>
<reference evidence="2 3" key="1">
    <citation type="journal article" date="2019" name="Emerg. Microbes Infect.">
        <title>Comprehensive subspecies identification of 175 nontuberculous mycobacteria species based on 7547 genomic profiles.</title>
        <authorList>
            <person name="Matsumoto Y."/>
            <person name="Kinjo T."/>
            <person name="Motooka D."/>
            <person name="Nabeya D."/>
            <person name="Jung N."/>
            <person name="Uechi K."/>
            <person name="Horii T."/>
            <person name="Iida T."/>
            <person name="Fujita J."/>
            <person name="Nakamura S."/>
        </authorList>
    </citation>
    <scope>NUCLEOTIDE SEQUENCE [LARGE SCALE GENOMIC DNA]</scope>
    <source>
        <strain evidence="2 3">JCM 16018</strain>
    </source>
</reference>
<accession>A0A7I7P029</accession>
<dbReference type="Proteomes" id="UP000466632">
    <property type="component" value="Chromosome"/>
</dbReference>
<proteinExistence type="predicted"/>
<evidence type="ECO:0000313" key="2">
    <source>
        <dbReference type="EMBL" id="BBY01168.1"/>
    </source>
</evidence>
<evidence type="ECO:0000256" key="1">
    <source>
        <dbReference type="SAM" id="MobiDB-lite"/>
    </source>
</evidence>
<name>A0A7I7P029_9MYCO</name>
<evidence type="ECO:0000313" key="3">
    <source>
        <dbReference type="Proteomes" id="UP000466632"/>
    </source>
</evidence>
<organism evidence="2 3">
    <name type="scientific">Mycobacterium seoulense</name>
    <dbReference type="NCBI Taxonomy" id="386911"/>
    <lineage>
        <taxon>Bacteria</taxon>
        <taxon>Bacillati</taxon>
        <taxon>Actinomycetota</taxon>
        <taxon>Actinomycetes</taxon>
        <taxon>Mycobacteriales</taxon>
        <taxon>Mycobacteriaceae</taxon>
        <taxon>Mycobacterium</taxon>
    </lineage>
</organism>
<dbReference type="KEGG" id="mseo:MSEO_16670"/>